<comment type="caution">
    <text evidence="1">The sequence shown here is derived from an EMBL/GenBank/DDBJ whole genome shotgun (WGS) entry which is preliminary data.</text>
</comment>
<dbReference type="Proteomes" id="UP000250870">
    <property type="component" value="Unassembled WGS sequence"/>
</dbReference>
<gene>
    <name evidence="1" type="ORF">CKY01_05475</name>
</gene>
<reference evidence="1 2" key="1">
    <citation type="journal article" date="2018" name="Int. J. Syst. Evol. Microbiol.">
        <title>Whole-genome-based revisit of Photorhabdus phylogeny: proposal for the elevation of most Photorhabdus subspecies to the species level and description of one novel species Photorhabdus bodei sp. nov., and one novel subspecies Photorhabdus laumondii subsp. clarkei subsp. nov.</title>
        <authorList>
            <person name="Machado R.A.R."/>
            <person name="Wuthrich D."/>
            <person name="Kuhnert P."/>
            <person name="Arce C.C.M."/>
            <person name="Thonen L."/>
            <person name="Ruiz C."/>
            <person name="Zhang X."/>
            <person name="Robert C.A.M."/>
            <person name="Karimi J."/>
            <person name="Kamali S."/>
            <person name="Ma J."/>
            <person name="Bruggmann R."/>
            <person name="Erb M."/>
        </authorList>
    </citation>
    <scope>NUCLEOTIDE SEQUENCE [LARGE SCALE GENOMIC DNA]</scope>
    <source>
        <strain evidence="1 2">BOJ-47</strain>
    </source>
</reference>
<dbReference type="AlphaFoldDB" id="A0A329VKK8"/>
<dbReference type="RefSeq" id="WP_113024966.1">
    <property type="nucleotide sequence ID" value="NZ_CAWNWQ010000004.1"/>
</dbReference>
<name>A0A329VKK8_9GAMM</name>
<organism evidence="1 2">
    <name type="scientific">Photorhabdus laumondii subsp. clarkei</name>
    <dbReference type="NCBI Taxonomy" id="2029685"/>
    <lineage>
        <taxon>Bacteria</taxon>
        <taxon>Pseudomonadati</taxon>
        <taxon>Pseudomonadota</taxon>
        <taxon>Gammaproteobacteria</taxon>
        <taxon>Enterobacterales</taxon>
        <taxon>Morganellaceae</taxon>
        <taxon>Photorhabdus</taxon>
    </lineage>
</organism>
<evidence type="ECO:0000313" key="1">
    <source>
        <dbReference type="EMBL" id="RAW92385.1"/>
    </source>
</evidence>
<evidence type="ECO:0000313" key="2">
    <source>
        <dbReference type="Proteomes" id="UP000250870"/>
    </source>
</evidence>
<sequence length="186" mass="20662">MYSTFDKKDSYANKKTNSIKHQSAKIDYQSEISTNSLFNPKFHMTGTTKAASETDNLCNSNMKGPAFSKQPNIPNEFQQLRDPRIGILTKQQLEKRNASGKNWHAISFNGKKIYGSDTAMLGWIGGLTQVNHGLVLVTANKPKMLTGLDQKVRDGMSRSLNPNTGTQTSPGNTWNLIYSCHGYGTR</sequence>
<accession>A0A329VKK8</accession>
<protein>
    <submittedName>
        <fullName evidence="1">Uncharacterized protein</fullName>
    </submittedName>
</protein>
<proteinExistence type="predicted"/>
<dbReference type="EMBL" id="NSCI01000004">
    <property type="protein sequence ID" value="RAW92385.1"/>
    <property type="molecule type" value="Genomic_DNA"/>
</dbReference>